<dbReference type="SUPFAM" id="SSF57850">
    <property type="entry name" value="RING/U-box"/>
    <property type="match status" value="2"/>
</dbReference>
<evidence type="ECO:0000256" key="5">
    <source>
        <dbReference type="ARBA" id="ARBA00022833"/>
    </source>
</evidence>
<accession>A0AB34IPD5</accession>
<dbReference type="AlphaFoldDB" id="A0AB34IPD5"/>
<dbReference type="EMBL" id="JBGBPQ010000020">
    <property type="protein sequence ID" value="KAL1503960.1"/>
    <property type="molecule type" value="Genomic_DNA"/>
</dbReference>
<dbReference type="GO" id="GO:0000151">
    <property type="term" value="C:ubiquitin ligase complex"/>
    <property type="evidence" value="ECO:0007669"/>
    <property type="project" value="TreeGrafter"/>
</dbReference>
<evidence type="ECO:0000256" key="3">
    <source>
        <dbReference type="ARBA" id="ARBA00022771"/>
    </source>
</evidence>
<evidence type="ECO:0000256" key="2">
    <source>
        <dbReference type="ARBA" id="ARBA00022723"/>
    </source>
</evidence>
<dbReference type="GO" id="GO:0097039">
    <property type="term" value="P:protein linear polyubiquitination"/>
    <property type="evidence" value="ECO:0007669"/>
    <property type="project" value="TreeGrafter"/>
</dbReference>
<evidence type="ECO:0000256" key="4">
    <source>
        <dbReference type="ARBA" id="ARBA00022786"/>
    </source>
</evidence>
<evidence type="ECO:0000313" key="7">
    <source>
        <dbReference type="Proteomes" id="UP001515480"/>
    </source>
</evidence>
<comment type="caution">
    <text evidence="6">The sequence shown here is derived from an EMBL/GenBank/DDBJ whole genome shotgun (WGS) entry which is preliminary data.</text>
</comment>
<reference evidence="6 7" key="1">
    <citation type="journal article" date="2024" name="Science">
        <title>Giant polyketide synthase enzymes in the biosynthesis of giant marine polyether toxins.</title>
        <authorList>
            <person name="Fallon T.R."/>
            <person name="Shende V.V."/>
            <person name="Wierzbicki I.H."/>
            <person name="Pendleton A.L."/>
            <person name="Watervoot N.F."/>
            <person name="Auber R.P."/>
            <person name="Gonzalez D.J."/>
            <person name="Wisecaver J.H."/>
            <person name="Moore B.S."/>
        </authorList>
    </citation>
    <scope>NUCLEOTIDE SEQUENCE [LARGE SCALE GENOMIC DNA]</scope>
    <source>
        <strain evidence="6 7">12B1</strain>
    </source>
</reference>
<evidence type="ECO:0000313" key="6">
    <source>
        <dbReference type="EMBL" id="KAL1503960.1"/>
    </source>
</evidence>
<dbReference type="GO" id="GO:0008270">
    <property type="term" value="F:zinc ion binding"/>
    <property type="evidence" value="ECO:0007669"/>
    <property type="project" value="UniProtKB-KW"/>
</dbReference>
<dbReference type="InterPro" id="IPR013083">
    <property type="entry name" value="Znf_RING/FYVE/PHD"/>
</dbReference>
<dbReference type="Gene3D" id="3.30.40.10">
    <property type="entry name" value="Zinc/RING finger domain, C3HC4 (zinc finger)"/>
    <property type="match status" value="1"/>
</dbReference>
<dbReference type="GO" id="GO:0043161">
    <property type="term" value="P:proteasome-mediated ubiquitin-dependent protein catabolic process"/>
    <property type="evidence" value="ECO:0007669"/>
    <property type="project" value="TreeGrafter"/>
</dbReference>
<protein>
    <recommendedName>
        <fullName evidence="8">RING-type domain-containing protein</fullName>
    </recommendedName>
</protein>
<name>A0AB34IPD5_PRYPA</name>
<evidence type="ECO:0008006" key="8">
    <source>
        <dbReference type="Google" id="ProtNLM"/>
    </source>
</evidence>
<sequence length="275" mass="30858">MEQLMMQMHRCLVCFDDFPLARGVKCVAVDAHFMCADCLEGYVREATSDGNLSRLEAEGLWQGIPCPGVNCKAPRFTERALAVQLSDDAFALLAAARNAIVERRRTQEMEATIRAQHQVAATNEERALRVREHIVERILTLACPHCGQAFIDFAGCSVVYCGRCSTGFCVYCLEDCGIILRMHPGDAAHRHVLHCEFNVTGEPFASQDIFETARRQRQRRELDLYLATLSPDDAARALHDCDRELRDLGLVGVSWDSSAHLYKFKMLLIANHQAT</sequence>
<dbReference type="GO" id="GO:0043130">
    <property type="term" value="F:ubiquitin binding"/>
    <property type="evidence" value="ECO:0007669"/>
    <property type="project" value="TreeGrafter"/>
</dbReference>
<keyword evidence="4" id="KW-0833">Ubl conjugation pathway</keyword>
<keyword evidence="7" id="KW-1185">Reference proteome</keyword>
<dbReference type="InterPro" id="IPR051628">
    <property type="entry name" value="LUBAC_E3_Ligases"/>
</dbReference>
<keyword evidence="3" id="KW-0863">Zinc-finger</keyword>
<dbReference type="GO" id="GO:0004842">
    <property type="term" value="F:ubiquitin-protein transferase activity"/>
    <property type="evidence" value="ECO:0007669"/>
    <property type="project" value="TreeGrafter"/>
</dbReference>
<gene>
    <name evidence="6" type="ORF">AB1Y20_010378</name>
</gene>
<organism evidence="6 7">
    <name type="scientific">Prymnesium parvum</name>
    <name type="common">Toxic golden alga</name>
    <dbReference type="NCBI Taxonomy" id="97485"/>
    <lineage>
        <taxon>Eukaryota</taxon>
        <taxon>Haptista</taxon>
        <taxon>Haptophyta</taxon>
        <taxon>Prymnesiophyceae</taxon>
        <taxon>Prymnesiales</taxon>
        <taxon>Prymnesiaceae</taxon>
        <taxon>Prymnesium</taxon>
    </lineage>
</organism>
<dbReference type="PANTHER" id="PTHR22770">
    <property type="entry name" value="UBIQUITIN CONJUGATING ENZYME 7 INTERACTING PROTEIN-RELATED"/>
    <property type="match status" value="1"/>
</dbReference>
<dbReference type="PANTHER" id="PTHR22770:SF13">
    <property type="entry name" value="RING-TYPE DOMAIN-CONTAINING PROTEIN"/>
    <property type="match status" value="1"/>
</dbReference>
<comment type="pathway">
    <text evidence="1">Protein modification; protein ubiquitination.</text>
</comment>
<proteinExistence type="predicted"/>
<evidence type="ECO:0000256" key="1">
    <source>
        <dbReference type="ARBA" id="ARBA00004906"/>
    </source>
</evidence>
<dbReference type="Proteomes" id="UP001515480">
    <property type="component" value="Unassembled WGS sequence"/>
</dbReference>
<keyword evidence="2" id="KW-0479">Metal-binding</keyword>
<keyword evidence="5" id="KW-0862">Zinc</keyword>